<gene>
    <name evidence="7" type="ORF">HC175_05065</name>
</gene>
<dbReference type="Gene3D" id="1.10.357.10">
    <property type="entry name" value="Tetracycline Repressor, domain 2"/>
    <property type="match status" value="1"/>
</dbReference>
<dbReference type="Proteomes" id="UP000703674">
    <property type="component" value="Unassembled WGS sequence"/>
</dbReference>
<evidence type="ECO:0000313" key="7">
    <source>
        <dbReference type="EMBL" id="NJW52282.1"/>
    </source>
</evidence>
<dbReference type="PRINTS" id="PR00455">
    <property type="entry name" value="HTHTETR"/>
</dbReference>
<evidence type="ECO:0000313" key="8">
    <source>
        <dbReference type="Proteomes" id="UP000703674"/>
    </source>
</evidence>
<keyword evidence="8" id="KW-1185">Reference proteome</keyword>
<evidence type="ECO:0000256" key="4">
    <source>
        <dbReference type="ARBA" id="ARBA00023163"/>
    </source>
</evidence>
<evidence type="ECO:0000259" key="6">
    <source>
        <dbReference type="PROSITE" id="PS50977"/>
    </source>
</evidence>
<name>A0ABX1CWY1_9FLAO</name>
<keyword evidence="4" id="KW-0804">Transcription</keyword>
<keyword evidence="2" id="KW-0805">Transcription regulation</keyword>
<sequence length="202" mass="23345">MKEQLLSKAAEMFLTLGVKSVTMDEIAAEMGISKKTIYAHFPTKTKLIEATALSFFETISAGIQEIRNEDNDAIEELFQIKEFACQNLKDEKSSPQYQLQKYYPKIYATIKDKQKHVLEELTTENLEKGIAKGIYRKDLPVRFLTRIYFIGILGIKDREIFGEEEFTTKELTNMHLEYHLRAIVTPKGLEKLETLLKSQDKI</sequence>
<dbReference type="InterPro" id="IPR009057">
    <property type="entry name" value="Homeodomain-like_sf"/>
</dbReference>
<reference evidence="7 8" key="1">
    <citation type="submission" date="2020-03" db="EMBL/GenBank/DDBJ databases">
        <title>Salinimicrobium sp. nov, isolated from SCS.</title>
        <authorList>
            <person name="Cao W.R."/>
        </authorList>
    </citation>
    <scope>NUCLEOTIDE SEQUENCE [LARGE SCALE GENOMIC DNA]</scope>
    <source>
        <strain evidence="8">J15B91</strain>
    </source>
</reference>
<keyword evidence="1" id="KW-0678">Repressor</keyword>
<evidence type="ECO:0000256" key="5">
    <source>
        <dbReference type="PROSITE-ProRule" id="PRU00335"/>
    </source>
</evidence>
<organism evidence="7 8">
    <name type="scientific">Salinimicrobium oceani</name>
    <dbReference type="NCBI Taxonomy" id="2722702"/>
    <lineage>
        <taxon>Bacteria</taxon>
        <taxon>Pseudomonadati</taxon>
        <taxon>Bacteroidota</taxon>
        <taxon>Flavobacteriia</taxon>
        <taxon>Flavobacteriales</taxon>
        <taxon>Flavobacteriaceae</taxon>
        <taxon>Salinimicrobium</taxon>
    </lineage>
</organism>
<dbReference type="PROSITE" id="PS50977">
    <property type="entry name" value="HTH_TETR_2"/>
    <property type="match status" value="1"/>
</dbReference>
<comment type="caution">
    <text evidence="7">The sequence shown here is derived from an EMBL/GenBank/DDBJ whole genome shotgun (WGS) entry which is preliminary data.</text>
</comment>
<feature type="domain" description="HTH tetR-type" evidence="6">
    <location>
        <begin position="1"/>
        <end position="59"/>
    </location>
</feature>
<protein>
    <submittedName>
        <fullName evidence="7">TetR/AcrR family transcriptional regulator</fullName>
    </submittedName>
</protein>
<dbReference type="InterPro" id="IPR050109">
    <property type="entry name" value="HTH-type_TetR-like_transc_reg"/>
</dbReference>
<dbReference type="RefSeq" id="WP_168137387.1">
    <property type="nucleotide sequence ID" value="NZ_JAAVJR010000002.1"/>
</dbReference>
<feature type="DNA-binding region" description="H-T-H motif" evidence="5">
    <location>
        <begin position="22"/>
        <end position="41"/>
    </location>
</feature>
<dbReference type="InterPro" id="IPR001647">
    <property type="entry name" value="HTH_TetR"/>
</dbReference>
<keyword evidence="3 5" id="KW-0238">DNA-binding</keyword>
<dbReference type="InterPro" id="IPR036271">
    <property type="entry name" value="Tet_transcr_reg_TetR-rel_C_sf"/>
</dbReference>
<evidence type="ECO:0000256" key="1">
    <source>
        <dbReference type="ARBA" id="ARBA00022491"/>
    </source>
</evidence>
<dbReference type="SUPFAM" id="SSF48498">
    <property type="entry name" value="Tetracyclin repressor-like, C-terminal domain"/>
    <property type="match status" value="1"/>
</dbReference>
<dbReference type="PANTHER" id="PTHR30055">
    <property type="entry name" value="HTH-TYPE TRANSCRIPTIONAL REGULATOR RUTR"/>
    <property type="match status" value="1"/>
</dbReference>
<dbReference type="Pfam" id="PF00440">
    <property type="entry name" value="TetR_N"/>
    <property type="match status" value="1"/>
</dbReference>
<proteinExistence type="predicted"/>
<dbReference type="PANTHER" id="PTHR30055:SF175">
    <property type="entry name" value="HTH-TYPE TRANSCRIPTIONAL REPRESSOR KSTR2"/>
    <property type="match status" value="1"/>
</dbReference>
<dbReference type="EMBL" id="JAAVJR010000002">
    <property type="protein sequence ID" value="NJW52282.1"/>
    <property type="molecule type" value="Genomic_DNA"/>
</dbReference>
<evidence type="ECO:0000256" key="3">
    <source>
        <dbReference type="ARBA" id="ARBA00023125"/>
    </source>
</evidence>
<dbReference type="Gene3D" id="1.10.10.60">
    <property type="entry name" value="Homeodomain-like"/>
    <property type="match status" value="1"/>
</dbReference>
<dbReference type="SUPFAM" id="SSF46689">
    <property type="entry name" value="Homeodomain-like"/>
    <property type="match status" value="1"/>
</dbReference>
<evidence type="ECO:0000256" key="2">
    <source>
        <dbReference type="ARBA" id="ARBA00023015"/>
    </source>
</evidence>
<accession>A0ABX1CWY1</accession>